<accession>A0AAJ7IZ39</accession>
<evidence type="ECO:0000313" key="2">
    <source>
        <dbReference type="RefSeq" id="XP_017879956.1"/>
    </source>
</evidence>
<dbReference type="Proteomes" id="UP000694925">
    <property type="component" value="Unplaced"/>
</dbReference>
<organism evidence="1 2">
    <name type="scientific">Ceratina calcarata</name>
    <dbReference type="NCBI Taxonomy" id="156304"/>
    <lineage>
        <taxon>Eukaryota</taxon>
        <taxon>Metazoa</taxon>
        <taxon>Ecdysozoa</taxon>
        <taxon>Arthropoda</taxon>
        <taxon>Hexapoda</taxon>
        <taxon>Insecta</taxon>
        <taxon>Pterygota</taxon>
        <taxon>Neoptera</taxon>
        <taxon>Endopterygota</taxon>
        <taxon>Hymenoptera</taxon>
        <taxon>Apocrita</taxon>
        <taxon>Aculeata</taxon>
        <taxon>Apoidea</taxon>
        <taxon>Anthophila</taxon>
        <taxon>Apidae</taxon>
        <taxon>Ceratina</taxon>
        <taxon>Zadontomerus</taxon>
    </lineage>
</organism>
<sequence length="423" mass="49539">MNNIRVITFKLLRTYATKPDRAGIRKKAYLLKNSGTDFEDIDHEDGGMYETDFRDITKSYAERKREELIAKERLRQRIVKSKVFKDSQPRFLTYVEKEHIKKLHQSNPDEWTPERLSESFPALPETIRKILKVNWVPKTVEAIVKYDEKAIENWKNFKTGRLALNPALKEHLMKFKDRKISLIDRETLLEKFVPPKMELPEPKSSFFRSIVKDPTDLKKITRARLISSENTNTDDKNRVKRIEEKSVDVLDKKICDKHLDRETNNAKKYNSQGKTLSFDEFLKQKINNLNKTTPEERETLIATYKKQIESTSLSPSMLNDSARNVTVEKKDNDVAKKNSSDTSELAVKKTNTESKILAKANETCSSLDTHVKEHISYMETDYNYVNRIRIPRNVYKAGMTYRIKDCYYDDDGEFLYRVPGLRS</sequence>
<gene>
    <name evidence="2" type="primary">LOC108624878</name>
</gene>
<keyword evidence="1" id="KW-1185">Reference proteome</keyword>
<dbReference type="PANTHER" id="PTHR13475:SF3">
    <property type="entry name" value="NEUGRIN"/>
    <property type="match status" value="1"/>
</dbReference>
<dbReference type="AlphaFoldDB" id="A0AAJ7IZ39"/>
<dbReference type="GO" id="GO:0005634">
    <property type="term" value="C:nucleus"/>
    <property type="evidence" value="ECO:0007669"/>
    <property type="project" value="TreeGrafter"/>
</dbReference>
<dbReference type="GeneID" id="108624878"/>
<dbReference type="KEGG" id="ccal:108624878"/>
<dbReference type="RefSeq" id="XP_017879956.1">
    <property type="nucleotide sequence ID" value="XM_018024467.2"/>
</dbReference>
<protein>
    <submittedName>
        <fullName evidence="2">Uncharacterized protein LOC108624878</fullName>
    </submittedName>
</protein>
<reference evidence="2" key="1">
    <citation type="submission" date="2025-08" db="UniProtKB">
        <authorList>
            <consortium name="RefSeq"/>
        </authorList>
    </citation>
    <scope>IDENTIFICATION</scope>
    <source>
        <tissue evidence="2">Whole body</tissue>
    </source>
</reference>
<proteinExistence type="predicted"/>
<dbReference type="PANTHER" id="PTHR13475">
    <property type="entry name" value="NEUGRIN"/>
    <property type="match status" value="1"/>
</dbReference>
<evidence type="ECO:0000313" key="1">
    <source>
        <dbReference type="Proteomes" id="UP000694925"/>
    </source>
</evidence>
<name>A0AAJ7IZ39_9HYME</name>
<dbReference type="InterPro" id="IPR010487">
    <property type="entry name" value="NGRN/Rrg9"/>
</dbReference>
<dbReference type="Pfam" id="PF06413">
    <property type="entry name" value="Neugrin"/>
    <property type="match status" value="1"/>
</dbReference>